<feature type="transmembrane region" description="Helical" evidence="6">
    <location>
        <begin position="408"/>
        <end position="427"/>
    </location>
</feature>
<evidence type="ECO:0000256" key="6">
    <source>
        <dbReference type="SAM" id="Phobius"/>
    </source>
</evidence>
<accession>A0ABN1IY17</accession>
<sequence>MFILLLQTIWLFISELAGKDLDFSVIIKFLTYATPRLIPMVLPLTILLTSIMIFGNFAENYEFAAMKSSGISLQRAMRTLSVFIFFVGIGAFLFSNTVIPNSERKFVNLRKNIVKVKPAMVITPNQFNDLGDINIRVSEKYGDNDQFLKDVIIHKKAARVGNFTVIKATDGELKGSIDSDLITLVLNDGNYYDEIQQKSPKQRKKLPFAKTHFKQYVLNIDLSSLDNVDMDAQQYSKGYNMLNVNGLKNEIDTLSIQVNTEYKSAGDDVNRRNGFKELNRNLKIDTLQKATKDTLDLIKDRFTTKQKSQIYNLAFSNVDGAIRRIQTAKRAVEVKKRALNKYEMSLHDKYALGISCVLLFFVGAPLGAIIRKGGLGLPIVIGVVLFLSYHFIGIFAKNGAEEGGIPPFVGSWLSTFIIFPLSIFLTYRATRDRGFVSFDIVMQPIRDFFARISKKKDKKEGVKDTLNFSNEERFEKDVDISKYELLLDYDTHKLKDIVKNYRQYDFDESYRNASLKILDERGISINDLRLRGELDNIDFNKAEKYYRDFNEYSILTITIALFSIFVNLIVKIISAESLPTETEVMLLVFNVLINITYLVFFIISLVNHSRFYELIKSRTDRPSLIFFLLGMPFYILGYFHYRRLIKEDIRKIR</sequence>
<keyword evidence="5 6" id="KW-0472">Membrane</keyword>
<dbReference type="Proteomes" id="UP001501758">
    <property type="component" value="Unassembled WGS sequence"/>
</dbReference>
<feature type="transmembrane region" description="Helical" evidence="6">
    <location>
        <begin position="37"/>
        <end position="58"/>
    </location>
</feature>
<dbReference type="PANTHER" id="PTHR33529">
    <property type="entry name" value="SLR0882 PROTEIN-RELATED"/>
    <property type="match status" value="1"/>
</dbReference>
<feature type="transmembrane region" description="Helical" evidence="6">
    <location>
        <begin position="350"/>
        <end position="370"/>
    </location>
</feature>
<keyword evidence="3 6" id="KW-0812">Transmembrane</keyword>
<evidence type="ECO:0000256" key="5">
    <source>
        <dbReference type="ARBA" id="ARBA00023136"/>
    </source>
</evidence>
<dbReference type="InterPro" id="IPR005495">
    <property type="entry name" value="LptG/LptF_permease"/>
</dbReference>
<evidence type="ECO:0000313" key="8">
    <source>
        <dbReference type="Proteomes" id="UP001501758"/>
    </source>
</evidence>
<keyword evidence="2" id="KW-1003">Cell membrane</keyword>
<keyword evidence="4 6" id="KW-1133">Transmembrane helix</keyword>
<evidence type="ECO:0000256" key="2">
    <source>
        <dbReference type="ARBA" id="ARBA00022475"/>
    </source>
</evidence>
<evidence type="ECO:0000256" key="3">
    <source>
        <dbReference type="ARBA" id="ARBA00022692"/>
    </source>
</evidence>
<organism evidence="7 8">
    <name type="scientific">Aquimarina litoralis</name>
    <dbReference type="NCBI Taxonomy" id="584605"/>
    <lineage>
        <taxon>Bacteria</taxon>
        <taxon>Pseudomonadati</taxon>
        <taxon>Bacteroidota</taxon>
        <taxon>Flavobacteriia</taxon>
        <taxon>Flavobacteriales</taxon>
        <taxon>Flavobacteriaceae</taxon>
        <taxon>Aquimarina</taxon>
    </lineage>
</organism>
<feature type="transmembrane region" description="Helical" evidence="6">
    <location>
        <begin position="377"/>
        <end position="396"/>
    </location>
</feature>
<keyword evidence="8" id="KW-1185">Reference proteome</keyword>
<comment type="caution">
    <text evidence="7">The sequence shown here is derived from an EMBL/GenBank/DDBJ whole genome shotgun (WGS) entry which is preliminary data.</text>
</comment>
<evidence type="ECO:0000256" key="4">
    <source>
        <dbReference type="ARBA" id="ARBA00022989"/>
    </source>
</evidence>
<evidence type="ECO:0000256" key="1">
    <source>
        <dbReference type="ARBA" id="ARBA00004651"/>
    </source>
</evidence>
<name>A0ABN1IY17_9FLAO</name>
<dbReference type="EMBL" id="BAAAGE010000002">
    <property type="protein sequence ID" value="GAA0723746.1"/>
    <property type="molecule type" value="Genomic_DNA"/>
</dbReference>
<feature type="transmembrane region" description="Helical" evidence="6">
    <location>
        <begin position="624"/>
        <end position="641"/>
    </location>
</feature>
<evidence type="ECO:0000313" key="7">
    <source>
        <dbReference type="EMBL" id="GAA0723746.1"/>
    </source>
</evidence>
<feature type="transmembrane region" description="Helical" evidence="6">
    <location>
        <begin position="585"/>
        <end position="603"/>
    </location>
</feature>
<protein>
    <recommendedName>
        <fullName evidence="9">Lipopolysaccharide export system permease protein</fullName>
    </recommendedName>
</protein>
<dbReference type="Pfam" id="PF03739">
    <property type="entry name" value="LptF_LptG"/>
    <property type="match status" value="1"/>
</dbReference>
<proteinExistence type="predicted"/>
<dbReference type="PANTHER" id="PTHR33529:SF6">
    <property type="entry name" value="YJGP_YJGQ FAMILY PERMEASE"/>
    <property type="match status" value="1"/>
</dbReference>
<gene>
    <name evidence="7" type="ORF">GCM10009430_27530</name>
</gene>
<evidence type="ECO:0008006" key="9">
    <source>
        <dbReference type="Google" id="ProtNLM"/>
    </source>
</evidence>
<feature type="transmembrane region" description="Helical" evidence="6">
    <location>
        <begin position="79"/>
        <end position="99"/>
    </location>
</feature>
<feature type="transmembrane region" description="Helical" evidence="6">
    <location>
        <begin position="552"/>
        <end position="573"/>
    </location>
</feature>
<comment type="subcellular location">
    <subcellularLocation>
        <location evidence="1">Cell membrane</location>
        <topology evidence="1">Multi-pass membrane protein</topology>
    </subcellularLocation>
</comment>
<reference evidence="7 8" key="1">
    <citation type="journal article" date="2019" name="Int. J. Syst. Evol. Microbiol.">
        <title>The Global Catalogue of Microorganisms (GCM) 10K type strain sequencing project: providing services to taxonomists for standard genome sequencing and annotation.</title>
        <authorList>
            <consortium name="The Broad Institute Genomics Platform"/>
            <consortium name="The Broad Institute Genome Sequencing Center for Infectious Disease"/>
            <person name="Wu L."/>
            <person name="Ma J."/>
        </authorList>
    </citation>
    <scope>NUCLEOTIDE SEQUENCE [LARGE SCALE GENOMIC DNA]</scope>
    <source>
        <strain evidence="7 8">JCM 15974</strain>
    </source>
</reference>